<dbReference type="AlphaFoldDB" id="A0AA87BAY4"/>
<keyword evidence="5" id="KW-0804">Transcription</keyword>
<evidence type="ECO:0000256" key="3">
    <source>
        <dbReference type="ARBA" id="ARBA00023015"/>
    </source>
</evidence>
<evidence type="ECO:0000256" key="4">
    <source>
        <dbReference type="ARBA" id="ARBA00023125"/>
    </source>
</evidence>
<accession>A0AA87BAY4</accession>
<dbReference type="FunFam" id="1.10.10.60:FF:000015">
    <property type="entry name" value="Transcription factor RAX3"/>
    <property type="match status" value="1"/>
</dbReference>
<dbReference type="GO" id="GO:0003677">
    <property type="term" value="F:DNA binding"/>
    <property type="evidence" value="ECO:0007669"/>
    <property type="project" value="UniProtKB-KW"/>
</dbReference>
<proteinExistence type="predicted"/>
<comment type="subcellular location">
    <subcellularLocation>
        <location evidence="1">Nucleus</location>
    </subcellularLocation>
</comment>
<dbReference type="GO" id="GO:0005634">
    <property type="term" value="C:nucleus"/>
    <property type="evidence" value="ECO:0007669"/>
    <property type="project" value="UniProtKB-SubCell"/>
</dbReference>
<evidence type="ECO:0000313" key="10">
    <source>
        <dbReference type="Proteomes" id="UP001189624"/>
    </source>
</evidence>
<gene>
    <name evidence="9" type="ORF">AYBTSS11_LOCUS31235</name>
</gene>
<sequence length="236" mass="27218">MVRAPFYDKNGVKKGAWSREEDDKLKTYVQIYGHSNWRQLPKFAGLARCGKSCRLRWLNYLRPNLKHGNYTPEEEEIIIKFHQQFGNKWSMIAEKLPGRTDNEVKNYWHSHLKKRLKSKEITTSKLKTKPGDSLEENLNETNEFENCENLGANSGENFLHILESSSAMSSETSEGGNYSFTTNAEHGVLPFSYKEFSGDFWSEPFLVEDIDTHQDEICSDEGMILLISNFDGAYLL</sequence>
<keyword evidence="3" id="KW-0805">Transcription regulation</keyword>
<dbReference type="PROSITE" id="PS50090">
    <property type="entry name" value="MYB_LIKE"/>
    <property type="match status" value="2"/>
</dbReference>
<dbReference type="InterPro" id="IPR009057">
    <property type="entry name" value="Homeodomain-like_sf"/>
</dbReference>
<dbReference type="PANTHER" id="PTHR10641">
    <property type="entry name" value="MYB FAMILY TRANSCRIPTION FACTOR"/>
    <property type="match status" value="1"/>
</dbReference>
<dbReference type="Pfam" id="PF00249">
    <property type="entry name" value="Myb_DNA-binding"/>
    <property type="match status" value="2"/>
</dbReference>
<feature type="domain" description="HTH myb-type" evidence="8">
    <location>
        <begin position="9"/>
        <end position="61"/>
    </location>
</feature>
<evidence type="ECO:0000259" key="7">
    <source>
        <dbReference type="PROSITE" id="PS50090"/>
    </source>
</evidence>
<evidence type="ECO:0000256" key="2">
    <source>
        <dbReference type="ARBA" id="ARBA00022737"/>
    </source>
</evidence>
<evidence type="ECO:0000256" key="1">
    <source>
        <dbReference type="ARBA" id="ARBA00004123"/>
    </source>
</evidence>
<protein>
    <submittedName>
        <fullName evidence="9">Uncharacterized protein</fullName>
    </submittedName>
</protein>
<evidence type="ECO:0000259" key="8">
    <source>
        <dbReference type="PROSITE" id="PS51294"/>
    </source>
</evidence>
<dbReference type="SMART" id="SM00717">
    <property type="entry name" value="SANT"/>
    <property type="match status" value="2"/>
</dbReference>
<keyword evidence="2" id="KW-0677">Repeat</keyword>
<dbReference type="EMBL" id="OY731408">
    <property type="protein sequence ID" value="CAJ1979024.1"/>
    <property type="molecule type" value="Genomic_DNA"/>
</dbReference>
<organism evidence="9 10">
    <name type="scientific">Sphenostylis stenocarpa</name>
    <dbReference type="NCBI Taxonomy" id="92480"/>
    <lineage>
        <taxon>Eukaryota</taxon>
        <taxon>Viridiplantae</taxon>
        <taxon>Streptophyta</taxon>
        <taxon>Embryophyta</taxon>
        <taxon>Tracheophyta</taxon>
        <taxon>Spermatophyta</taxon>
        <taxon>Magnoliopsida</taxon>
        <taxon>eudicotyledons</taxon>
        <taxon>Gunneridae</taxon>
        <taxon>Pentapetalae</taxon>
        <taxon>rosids</taxon>
        <taxon>fabids</taxon>
        <taxon>Fabales</taxon>
        <taxon>Fabaceae</taxon>
        <taxon>Papilionoideae</taxon>
        <taxon>50 kb inversion clade</taxon>
        <taxon>NPAAA clade</taxon>
        <taxon>indigoferoid/millettioid clade</taxon>
        <taxon>Phaseoleae</taxon>
        <taxon>Sphenostylis</taxon>
    </lineage>
</organism>
<evidence type="ECO:0000313" key="9">
    <source>
        <dbReference type="EMBL" id="CAJ1979024.1"/>
    </source>
</evidence>
<feature type="domain" description="HTH myb-type" evidence="8">
    <location>
        <begin position="62"/>
        <end position="116"/>
    </location>
</feature>
<dbReference type="PANTHER" id="PTHR10641:SF1402">
    <property type="entry name" value="TRANSCRIPTION FACTOR MYB8-LIKE"/>
    <property type="match status" value="1"/>
</dbReference>
<keyword evidence="10" id="KW-1185">Reference proteome</keyword>
<dbReference type="Gramene" id="rna-AYBTSS11_LOCUS31235">
    <property type="protein sequence ID" value="CAJ1979024.1"/>
    <property type="gene ID" value="gene-AYBTSS11_LOCUS31235"/>
</dbReference>
<dbReference type="CDD" id="cd00167">
    <property type="entry name" value="SANT"/>
    <property type="match status" value="2"/>
</dbReference>
<dbReference type="Gene3D" id="1.10.10.60">
    <property type="entry name" value="Homeodomain-like"/>
    <property type="match status" value="2"/>
</dbReference>
<dbReference type="InterPro" id="IPR001005">
    <property type="entry name" value="SANT/Myb"/>
</dbReference>
<keyword evidence="6" id="KW-0539">Nucleus</keyword>
<dbReference type="InterPro" id="IPR017930">
    <property type="entry name" value="Myb_dom"/>
</dbReference>
<feature type="domain" description="Myb-like" evidence="7">
    <location>
        <begin position="62"/>
        <end position="112"/>
    </location>
</feature>
<reference evidence="9" key="1">
    <citation type="submission" date="2023-10" db="EMBL/GenBank/DDBJ databases">
        <authorList>
            <person name="Domelevo Entfellner J.-B."/>
        </authorList>
    </citation>
    <scope>NUCLEOTIDE SEQUENCE</scope>
</reference>
<keyword evidence="4" id="KW-0238">DNA-binding</keyword>
<dbReference type="FunFam" id="1.10.10.60:FF:000643">
    <property type="entry name" value="Transcription factor MYB14 isoform A"/>
    <property type="match status" value="1"/>
</dbReference>
<evidence type="ECO:0000256" key="5">
    <source>
        <dbReference type="ARBA" id="ARBA00023163"/>
    </source>
</evidence>
<dbReference type="Proteomes" id="UP001189624">
    <property type="component" value="Chromosome 11"/>
</dbReference>
<dbReference type="InterPro" id="IPR015495">
    <property type="entry name" value="Myb_TF_plants"/>
</dbReference>
<dbReference type="PROSITE" id="PS51294">
    <property type="entry name" value="HTH_MYB"/>
    <property type="match status" value="2"/>
</dbReference>
<evidence type="ECO:0000256" key="6">
    <source>
        <dbReference type="ARBA" id="ARBA00023242"/>
    </source>
</evidence>
<name>A0AA87BAY4_9FABA</name>
<dbReference type="SUPFAM" id="SSF46689">
    <property type="entry name" value="Homeodomain-like"/>
    <property type="match status" value="1"/>
</dbReference>
<feature type="domain" description="Myb-like" evidence="7">
    <location>
        <begin position="9"/>
        <end position="61"/>
    </location>
</feature>